<dbReference type="InterPro" id="IPR000683">
    <property type="entry name" value="Gfo/Idh/MocA-like_OxRdtase_N"/>
</dbReference>
<dbReference type="Pfam" id="PF22725">
    <property type="entry name" value="GFO_IDH_MocA_C3"/>
    <property type="match status" value="1"/>
</dbReference>
<evidence type="ECO:0000259" key="4">
    <source>
        <dbReference type="Pfam" id="PF22725"/>
    </source>
</evidence>
<comment type="similarity">
    <text evidence="1">Belongs to the Gfo/Idh/MocA family.</text>
</comment>
<dbReference type="EMBL" id="BMCT01000002">
    <property type="protein sequence ID" value="GGF62336.1"/>
    <property type="molecule type" value="Genomic_DNA"/>
</dbReference>
<dbReference type="PANTHER" id="PTHR43708">
    <property type="entry name" value="CONSERVED EXPRESSED OXIDOREDUCTASE (EUROFUNG)"/>
    <property type="match status" value="1"/>
</dbReference>
<dbReference type="PANTHER" id="PTHR43708:SF5">
    <property type="entry name" value="CONSERVED EXPRESSED OXIDOREDUCTASE (EUROFUNG)-RELATED"/>
    <property type="match status" value="1"/>
</dbReference>
<dbReference type="Proteomes" id="UP000606044">
    <property type="component" value="Unassembled WGS sequence"/>
</dbReference>
<protein>
    <submittedName>
        <fullName evidence="5">Oxidoreductase</fullName>
    </submittedName>
</protein>
<comment type="caution">
    <text evidence="5">The sequence shown here is derived from an EMBL/GenBank/DDBJ whole genome shotgun (WGS) entry which is preliminary data.</text>
</comment>
<evidence type="ECO:0000259" key="3">
    <source>
        <dbReference type="Pfam" id="PF01408"/>
    </source>
</evidence>
<proteinExistence type="inferred from homology"/>
<sequence length="351" mass="38043">MSDRKVRVGLVGYGFAGRIFHAPLIRAVEGLDLVAVTSSDAFKVRADMPDVAVHATMDTMLAEIDLVVVATPNDTHAPLARAALAAGKHVVIDKPFALDVAESRALIGAAEEKGLLLSVFHNRRWDSDYLSVKKAIEAGAIGRVAHFESRFERFHPEVRDRWRERGTLGSGLWFDLGPHLVDQALQLFGLPDRVFADIANLRDGALTDDWAHAVLHYPGLRVVIQCGLLCAGGTQRFIIHGTGGSLLKTAADVQEAQLRNGLHPGEGGWGQDPDALIRFDAFGERHTTPAVSGDQRQFYAGIAKTLLHGAAFNVRPIECLAVMAVIEAGFTSAREARAVELPLTALERASW</sequence>
<feature type="domain" description="Gfo/Idh/MocA-like oxidoreductase N-terminal" evidence="3">
    <location>
        <begin position="6"/>
        <end position="121"/>
    </location>
</feature>
<feature type="domain" description="GFO/IDH/MocA-like oxidoreductase" evidence="4">
    <location>
        <begin position="129"/>
        <end position="246"/>
    </location>
</feature>
<organism evidence="5 6">
    <name type="scientific">Azorhizobium oxalatiphilum</name>
    <dbReference type="NCBI Taxonomy" id="980631"/>
    <lineage>
        <taxon>Bacteria</taxon>
        <taxon>Pseudomonadati</taxon>
        <taxon>Pseudomonadota</taxon>
        <taxon>Alphaproteobacteria</taxon>
        <taxon>Hyphomicrobiales</taxon>
        <taxon>Xanthobacteraceae</taxon>
        <taxon>Azorhizobium</taxon>
    </lineage>
</organism>
<name>A0A917BXJ2_9HYPH</name>
<dbReference type="InterPro" id="IPR036291">
    <property type="entry name" value="NAD(P)-bd_dom_sf"/>
</dbReference>
<evidence type="ECO:0000256" key="1">
    <source>
        <dbReference type="ARBA" id="ARBA00010928"/>
    </source>
</evidence>
<keyword evidence="6" id="KW-1185">Reference proteome</keyword>
<dbReference type="RefSeq" id="WP_188578454.1">
    <property type="nucleotide sequence ID" value="NZ_BMCT01000002.1"/>
</dbReference>
<dbReference type="GO" id="GO:0000166">
    <property type="term" value="F:nucleotide binding"/>
    <property type="evidence" value="ECO:0007669"/>
    <property type="project" value="InterPro"/>
</dbReference>
<reference evidence="5" key="2">
    <citation type="submission" date="2020-09" db="EMBL/GenBank/DDBJ databases">
        <authorList>
            <person name="Sun Q."/>
            <person name="Sedlacek I."/>
        </authorList>
    </citation>
    <scope>NUCLEOTIDE SEQUENCE</scope>
    <source>
        <strain evidence="5">CCM 7897</strain>
    </source>
</reference>
<dbReference type="InterPro" id="IPR055170">
    <property type="entry name" value="GFO_IDH_MocA-like_dom"/>
</dbReference>
<reference evidence="5" key="1">
    <citation type="journal article" date="2014" name="Int. J. Syst. Evol. Microbiol.">
        <title>Complete genome sequence of Corynebacterium casei LMG S-19264T (=DSM 44701T), isolated from a smear-ripened cheese.</title>
        <authorList>
            <consortium name="US DOE Joint Genome Institute (JGI-PGF)"/>
            <person name="Walter F."/>
            <person name="Albersmeier A."/>
            <person name="Kalinowski J."/>
            <person name="Ruckert C."/>
        </authorList>
    </citation>
    <scope>NUCLEOTIDE SEQUENCE</scope>
    <source>
        <strain evidence="5">CCM 7897</strain>
    </source>
</reference>
<dbReference type="InterPro" id="IPR051317">
    <property type="entry name" value="Gfo/Idh/MocA_oxidoreduct"/>
</dbReference>
<dbReference type="NCBIfam" id="NF008607">
    <property type="entry name" value="PRK11579.1"/>
    <property type="match status" value="1"/>
</dbReference>
<dbReference type="Gene3D" id="3.40.50.720">
    <property type="entry name" value="NAD(P)-binding Rossmann-like Domain"/>
    <property type="match status" value="1"/>
</dbReference>
<evidence type="ECO:0000313" key="5">
    <source>
        <dbReference type="EMBL" id="GGF62336.1"/>
    </source>
</evidence>
<evidence type="ECO:0000313" key="6">
    <source>
        <dbReference type="Proteomes" id="UP000606044"/>
    </source>
</evidence>
<gene>
    <name evidence="5" type="ORF">GCM10007301_22570</name>
</gene>
<keyword evidence="2" id="KW-0560">Oxidoreductase</keyword>
<dbReference type="Gene3D" id="3.30.360.10">
    <property type="entry name" value="Dihydrodipicolinate Reductase, domain 2"/>
    <property type="match status" value="1"/>
</dbReference>
<dbReference type="AlphaFoldDB" id="A0A917BXJ2"/>
<evidence type="ECO:0000256" key="2">
    <source>
        <dbReference type="ARBA" id="ARBA00023002"/>
    </source>
</evidence>
<accession>A0A917BXJ2</accession>
<dbReference type="GO" id="GO:0016491">
    <property type="term" value="F:oxidoreductase activity"/>
    <property type="evidence" value="ECO:0007669"/>
    <property type="project" value="UniProtKB-KW"/>
</dbReference>
<dbReference type="Pfam" id="PF01408">
    <property type="entry name" value="GFO_IDH_MocA"/>
    <property type="match status" value="1"/>
</dbReference>
<dbReference type="SUPFAM" id="SSF51735">
    <property type="entry name" value="NAD(P)-binding Rossmann-fold domains"/>
    <property type="match status" value="1"/>
</dbReference>